<dbReference type="Ensembl" id="ENSOMET00000011821.1">
    <property type="protein sequence ID" value="ENSOMEP00000002839.1"/>
    <property type="gene ID" value="ENSOMEG00000003787.1"/>
</dbReference>
<dbReference type="Pfam" id="PF00095">
    <property type="entry name" value="WAP"/>
    <property type="match status" value="3"/>
</dbReference>
<dbReference type="SMART" id="SM00217">
    <property type="entry name" value="WAP"/>
    <property type="match status" value="3"/>
</dbReference>
<dbReference type="PANTHER" id="PTHR19441:SF95">
    <property type="entry name" value="PERLWAPIN ISOFORM X1"/>
    <property type="match status" value="1"/>
</dbReference>
<organism evidence="3 4">
    <name type="scientific">Oryzias melastigma</name>
    <name type="common">Marine medaka</name>
    <dbReference type="NCBI Taxonomy" id="30732"/>
    <lineage>
        <taxon>Eukaryota</taxon>
        <taxon>Metazoa</taxon>
        <taxon>Chordata</taxon>
        <taxon>Craniata</taxon>
        <taxon>Vertebrata</taxon>
        <taxon>Euteleostomi</taxon>
        <taxon>Actinopterygii</taxon>
        <taxon>Neopterygii</taxon>
        <taxon>Teleostei</taxon>
        <taxon>Neoteleostei</taxon>
        <taxon>Acanthomorphata</taxon>
        <taxon>Ovalentaria</taxon>
        <taxon>Atherinomorphae</taxon>
        <taxon>Beloniformes</taxon>
        <taxon>Adrianichthyidae</taxon>
        <taxon>Oryziinae</taxon>
        <taxon>Oryzias</taxon>
    </lineage>
</organism>
<evidence type="ECO:0000259" key="2">
    <source>
        <dbReference type="PROSITE" id="PS51390"/>
    </source>
</evidence>
<dbReference type="PaxDb" id="30732-ENSOMEP00000002839"/>
<dbReference type="InterPro" id="IPR008197">
    <property type="entry name" value="WAP_dom"/>
</dbReference>
<accession>A0A3B3BCF5</accession>
<dbReference type="STRING" id="30732.ENSOMEP00000002839"/>
<evidence type="ECO:0000256" key="1">
    <source>
        <dbReference type="SAM" id="SignalP"/>
    </source>
</evidence>
<dbReference type="CDD" id="cd00199">
    <property type="entry name" value="WAP"/>
    <property type="match status" value="1"/>
</dbReference>
<dbReference type="Gene3D" id="4.10.75.10">
    <property type="entry name" value="Elafin-like"/>
    <property type="match status" value="3"/>
</dbReference>
<sequence>MSAIRTLVLVFGVFVPPYLTLPPKLGHCPSNYDGPASDSTCSWDNECPDGDKCCVFNNRAVCVPSVPIEKMCPLINEFGICVELCSFDDDCSSGQVCCSNGCGHVCKTPIIVKPGLCPDPRFTHQCGTRCQHDGQCSGEMKCCPTSCGQACRRPI</sequence>
<dbReference type="Proteomes" id="UP000261560">
    <property type="component" value="Unplaced"/>
</dbReference>
<dbReference type="InterPro" id="IPR036645">
    <property type="entry name" value="Elafin-like_sf"/>
</dbReference>
<keyword evidence="1" id="KW-0732">Signal</keyword>
<reference evidence="3" key="1">
    <citation type="submission" date="2025-08" db="UniProtKB">
        <authorList>
            <consortium name="Ensembl"/>
        </authorList>
    </citation>
    <scope>IDENTIFICATION</scope>
</reference>
<name>A0A3B3BCF5_ORYME</name>
<feature type="chain" id="PRO_5017238102" evidence="1">
    <location>
        <begin position="21"/>
        <end position="155"/>
    </location>
</feature>
<evidence type="ECO:0000313" key="4">
    <source>
        <dbReference type="Proteomes" id="UP000261560"/>
    </source>
</evidence>
<dbReference type="AlphaFoldDB" id="A0A3B3BCF5"/>
<dbReference type="OMA" id="TRDCEND"/>
<feature type="domain" description="WAP" evidence="2">
    <location>
        <begin position="110"/>
        <end position="155"/>
    </location>
</feature>
<dbReference type="SUPFAM" id="SSF57256">
    <property type="entry name" value="Elafin-like"/>
    <property type="match status" value="3"/>
</dbReference>
<keyword evidence="4" id="KW-1185">Reference proteome</keyword>
<dbReference type="GO" id="GO:0045087">
    <property type="term" value="P:innate immune response"/>
    <property type="evidence" value="ECO:0007669"/>
    <property type="project" value="TreeGrafter"/>
</dbReference>
<dbReference type="GO" id="GO:0005615">
    <property type="term" value="C:extracellular space"/>
    <property type="evidence" value="ECO:0007669"/>
    <property type="project" value="TreeGrafter"/>
</dbReference>
<evidence type="ECO:0000313" key="3">
    <source>
        <dbReference type="Ensembl" id="ENSOMEP00000002839.1"/>
    </source>
</evidence>
<protein>
    <submittedName>
        <fullName evidence="3">WAP four-disulfide core domain 2</fullName>
    </submittedName>
</protein>
<feature type="domain" description="WAP" evidence="2">
    <location>
        <begin position="56"/>
        <end position="109"/>
    </location>
</feature>
<dbReference type="GO" id="GO:0004867">
    <property type="term" value="F:serine-type endopeptidase inhibitor activity"/>
    <property type="evidence" value="ECO:0007669"/>
    <property type="project" value="TreeGrafter"/>
</dbReference>
<reference evidence="3" key="2">
    <citation type="submission" date="2025-09" db="UniProtKB">
        <authorList>
            <consortium name="Ensembl"/>
        </authorList>
    </citation>
    <scope>IDENTIFICATION</scope>
</reference>
<feature type="signal peptide" evidence="1">
    <location>
        <begin position="1"/>
        <end position="20"/>
    </location>
</feature>
<dbReference type="InterPro" id="IPR050514">
    <property type="entry name" value="WAP_four-disulfide_core"/>
</dbReference>
<dbReference type="GeneTree" id="ENSGT00940000165527"/>
<proteinExistence type="predicted"/>
<dbReference type="GO" id="GO:0019731">
    <property type="term" value="P:antibacterial humoral response"/>
    <property type="evidence" value="ECO:0007669"/>
    <property type="project" value="TreeGrafter"/>
</dbReference>
<dbReference type="PRINTS" id="PR00003">
    <property type="entry name" value="4DISULPHCORE"/>
</dbReference>
<dbReference type="PANTHER" id="PTHR19441">
    <property type="entry name" value="WHEY ACDIC PROTEIN WAP"/>
    <property type="match status" value="1"/>
</dbReference>
<dbReference type="PROSITE" id="PS51390">
    <property type="entry name" value="WAP"/>
    <property type="match status" value="2"/>
</dbReference>